<evidence type="ECO:0000313" key="1">
    <source>
        <dbReference type="EMBL" id="RDY08940.1"/>
    </source>
</evidence>
<comment type="caution">
    <text evidence="1">The sequence shown here is derived from an EMBL/GenBank/DDBJ whole genome shotgun (WGS) entry which is preliminary data.</text>
</comment>
<feature type="non-terminal residue" evidence="1">
    <location>
        <position position="1"/>
    </location>
</feature>
<sequence>MNIKFQVGDDIASICGHDEIMVGEVVKFEEDKQMSKTTVIIDTILNQQIQNVIYVFVTIYQIASHVSQIMIRATLVEYYVQLTPHLIIYDDPSKQV</sequence>
<proteinExistence type="predicted"/>
<protein>
    <submittedName>
        <fullName evidence="1">ATP synthase subunit alpha, chloroplastic</fullName>
    </submittedName>
</protein>
<keyword evidence="2" id="KW-1185">Reference proteome</keyword>
<dbReference type="OrthoDB" id="1153511at2759"/>
<organism evidence="1 2">
    <name type="scientific">Mucuna pruriens</name>
    <name type="common">Velvet bean</name>
    <name type="synonym">Dolichos pruriens</name>
    <dbReference type="NCBI Taxonomy" id="157652"/>
    <lineage>
        <taxon>Eukaryota</taxon>
        <taxon>Viridiplantae</taxon>
        <taxon>Streptophyta</taxon>
        <taxon>Embryophyta</taxon>
        <taxon>Tracheophyta</taxon>
        <taxon>Spermatophyta</taxon>
        <taxon>Magnoliopsida</taxon>
        <taxon>eudicotyledons</taxon>
        <taxon>Gunneridae</taxon>
        <taxon>Pentapetalae</taxon>
        <taxon>rosids</taxon>
        <taxon>fabids</taxon>
        <taxon>Fabales</taxon>
        <taxon>Fabaceae</taxon>
        <taxon>Papilionoideae</taxon>
        <taxon>50 kb inversion clade</taxon>
        <taxon>NPAAA clade</taxon>
        <taxon>indigoferoid/millettioid clade</taxon>
        <taxon>Phaseoleae</taxon>
        <taxon>Mucuna</taxon>
    </lineage>
</organism>
<gene>
    <name evidence="1" type="primary">atpA</name>
    <name evidence="1" type="ORF">CR513_06774</name>
</gene>
<dbReference type="STRING" id="157652.A0A371I1N0"/>
<reference evidence="1" key="1">
    <citation type="submission" date="2018-05" db="EMBL/GenBank/DDBJ databases">
        <title>Draft genome of Mucuna pruriens seed.</title>
        <authorList>
            <person name="Nnadi N.E."/>
            <person name="Vos R."/>
            <person name="Hasami M.H."/>
            <person name="Devisetty U.K."/>
            <person name="Aguiy J.C."/>
        </authorList>
    </citation>
    <scope>NUCLEOTIDE SEQUENCE [LARGE SCALE GENOMIC DNA]</scope>
    <source>
        <strain evidence="1">JCA_2017</strain>
    </source>
</reference>
<accession>A0A371I1N0</accession>
<dbReference type="Proteomes" id="UP000257109">
    <property type="component" value="Unassembled WGS sequence"/>
</dbReference>
<evidence type="ECO:0000313" key="2">
    <source>
        <dbReference type="Proteomes" id="UP000257109"/>
    </source>
</evidence>
<name>A0A371I1N0_MUCPR</name>
<dbReference type="EMBL" id="QJKJ01001177">
    <property type="protein sequence ID" value="RDY08940.1"/>
    <property type="molecule type" value="Genomic_DNA"/>
</dbReference>
<dbReference type="AlphaFoldDB" id="A0A371I1N0"/>